<evidence type="ECO:0000313" key="2">
    <source>
        <dbReference type="Proteomes" id="UP000613401"/>
    </source>
</evidence>
<reference evidence="1" key="2">
    <citation type="submission" date="2020-03" db="EMBL/GenBank/DDBJ databases">
        <authorList>
            <person name="Fu F.-F."/>
            <person name="Chen J."/>
        </authorList>
    </citation>
    <scope>NUCLEOTIDE SEQUENCE</scope>
    <source>
        <strain evidence="1">Lc1</strain>
    </source>
</reference>
<dbReference type="Proteomes" id="UP000613401">
    <property type="component" value="Unassembled WGS sequence"/>
</dbReference>
<dbReference type="AlphaFoldDB" id="A0A8H4FIW7"/>
<reference evidence="1" key="1">
    <citation type="journal article" date="2020" name="Phytopathology">
        <title>Genome sequence and comparative analysis of Colletotrichum gloeosporioides isolated from Liriodendron leaves.</title>
        <authorList>
            <person name="Fu F.F."/>
            <person name="Hao Z."/>
            <person name="Wang P."/>
            <person name="Lu Y."/>
            <person name="Xue L.J."/>
            <person name="Wei G."/>
            <person name="Tian Y."/>
            <person name="Baishi H."/>
            <person name="Xu H."/>
            <person name="Shi J."/>
            <person name="Cheng T."/>
            <person name="Wang G."/>
            <person name="Yi Y."/>
            <person name="Chen J."/>
        </authorList>
    </citation>
    <scope>NUCLEOTIDE SEQUENCE</scope>
    <source>
        <strain evidence="1">Lc1</strain>
    </source>
</reference>
<protein>
    <submittedName>
        <fullName evidence="1">Uncharacterized protein</fullName>
    </submittedName>
</protein>
<sequence>MEDLEELREIVDGMTYCAVAPDAPDWYLNPVFKAILGAEDGVLESLCDDHPLFFADHFLRVLQDDARPSLDFFRLISSPARSDKPIWGVYSLVLEKVGCPAMLYVGSRTDAILGVYSRLKAYEKVDGSNIPQLVRKAIKDHTISHSGVLYWHDLPSAAHVP</sequence>
<dbReference type="GeneID" id="69012066"/>
<evidence type="ECO:0000313" key="1">
    <source>
        <dbReference type="EMBL" id="KAF3803735.1"/>
    </source>
</evidence>
<organism evidence="1 2">
    <name type="scientific">Colletotrichum gloeosporioides</name>
    <name type="common">Anthracnose fungus</name>
    <name type="synonym">Glomerella cingulata</name>
    <dbReference type="NCBI Taxonomy" id="474922"/>
    <lineage>
        <taxon>Eukaryota</taxon>
        <taxon>Fungi</taxon>
        <taxon>Dikarya</taxon>
        <taxon>Ascomycota</taxon>
        <taxon>Pezizomycotina</taxon>
        <taxon>Sordariomycetes</taxon>
        <taxon>Hypocreomycetidae</taxon>
        <taxon>Glomerellales</taxon>
        <taxon>Glomerellaceae</taxon>
        <taxon>Colletotrichum</taxon>
        <taxon>Colletotrichum gloeosporioides species complex</taxon>
    </lineage>
</organism>
<comment type="caution">
    <text evidence="1">The sequence shown here is derived from an EMBL/GenBank/DDBJ whole genome shotgun (WGS) entry which is preliminary data.</text>
</comment>
<keyword evidence="2" id="KW-1185">Reference proteome</keyword>
<name>A0A8H4FIW7_COLGL</name>
<accession>A0A8H4FIW7</accession>
<gene>
    <name evidence="1" type="ORF">GCG54_00004914</name>
</gene>
<proteinExistence type="predicted"/>
<dbReference type="RefSeq" id="XP_045262894.1">
    <property type="nucleotide sequence ID" value="XM_045404951.1"/>
</dbReference>
<dbReference type="EMBL" id="WVTB01000054">
    <property type="protein sequence ID" value="KAF3803735.1"/>
    <property type="molecule type" value="Genomic_DNA"/>
</dbReference>